<dbReference type="AlphaFoldDB" id="A0A2H3KQ24"/>
<dbReference type="RefSeq" id="WP_097554424.1">
    <property type="nucleotide sequence ID" value="NZ_PCMW01000058.1"/>
</dbReference>
<comment type="caution">
    <text evidence="1">The sequence shown here is derived from an EMBL/GenBank/DDBJ whole genome shotgun (WGS) entry which is preliminary data.</text>
</comment>
<dbReference type="InterPro" id="IPR044925">
    <property type="entry name" value="His-Me_finger_sf"/>
</dbReference>
<dbReference type="OrthoDB" id="1335595at2"/>
<name>A0A2H3KQ24_9FLAO</name>
<proteinExistence type="predicted"/>
<gene>
    <name evidence="1" type="ORF">B0A77_10680</name>
</gene>
<dbReference type="EMBL" id="PCMW01000058">
    <property type="protein sequence ID" value="PDS23562.1"/>
    <property type="molecule type" value="Genomic_DNA"/>
</dbReference>
<dbReference type="SUPFAM" id="SSF54060">
    <property type="entry name" value="His-Me finger endonucleases"/>
    <property type="match status" value="1"/>
</dbReference>
<sequence>MSEKIQLNKTSIKGLYLTIDGKAWRNDLKIEIKPTTNGKIRFNGKLYDLQKIIKRTSQKPQKTIISKQKPPVKKAVSIRELQKQGFKKTQISGLYVSKNGLCYNSVSKRFLTITNGKTTINGKAYNVAKIILETFCKITVRSGFINFKNGNKKDFSFENLEYKSTIKQPPPVATDLIKCIRFYFEVDKNFTTSNILYKYYLHQIILKRGFEWRCASCKDFDLFLDYSKNDFKTSNNQNDTFAKFNYTATNGKNAINKYLNLLVNECLQDFENGLLHLKNFAPKPQTKTQKLKELQKSVNEYGLNVKIPLRKKSIKELLNDYKKNTKAIDLKIETLKNEPPQ</sequence>
<accession>A0A2H3KQ24</accession>
<organism evidence="1 2">
    <name type="scientific">Flavobacterium branchiophilum</name>
    <dbReference type="NCBI Taxonomy" id="55197"/>
    <lineage>
        <taxon>Bacteria</taxon>
        <taxon>Pseudomonadati</taxon>
        <taxon>Bacteroidota</taxon>
        <taxon>Flavobacteriia</taxon>
        <taxon>Flavobacteriales</taxon>
        <taxon>Flavobacteriaceae</taxon>
        <taxon>Flavobacterium</taxon>
    </lineage>
</organism>
<reference evidence="1 2" key="1">
    <citation type="submission" date="2017-09" db="EMBL/GenBank/DDBJ databases">
        <title>Whole genomes of Flavobacteriaceae.</title>
        <authorList>
            <person name="Stine C."/>
            <person name="Li C."/>
            <person name="Tadesse D."/>
        </authorList>
    </citation>
    <scope>NUCLEOTIDE SEQUENCE [LARGE SCALE GENOMIC DNA]</scope>
    <source>
        <strain evidence="1 2">ATCC 35036</strain>
    </source>
</reference>
<dbReference type="Gene3D" id="3.90.75.20">
    <property type="match status" value="1"/>
</dbReference>
<protein>
    <submittedName>
        <fullName evidence="1">Uncharacterized protein</fullName>
    </submittedName>
</protein>
<evidence type="ECO:0000313" key="2">
    <source>
        <dbReference type="Proteomes" id="UP000220828"/>
    </source>
</evidence>
<dbReference type="Proteomes" id="UP000220828">
    <property type="component" value="Unassembled WGS sequence"/>
</dbReference>
<evidence type="ECO:0000313" key="1">
    <source>
        <dbReference type="EMBL" id="PDS23562.1"/>
    </source>
</evidence>